<comment type="caution">
    <text evidence="1">The sequence shown here is derived from an EMBL/GenBank/DDBJ whole genome shotgun (WGS) entry which is preliminary data.</text>
</comment>
<name>A0A0N0CET1_9FLAO</name>
<dbReference type="STRING" id="1300348.I602_348"/>
<dbReference type="AlphaFoldDB" id="A0A0N0CET1"/>
<organism evidence="1 2">
    <name type="scientific">Polaribacter dokdonensis DSW-5</name>
    <dbReference type="NCBI Taxonomy" id="1300348"/>
    <lineage>
        <taxon>Bacteria</taxon>
        <taxon>Pseudomonadati</taxon>
        <taxon>Bacteroidota</taxon>
        <taxon>Flavobacteriia</taxon>
        <taxon>Flavobacteriales</taxon>
        <taxon>Flavobacteriaceae</taxon>
    </lineage>
</organism>
<evidence type="ECO:0000313" key="2">
    <source>
        <dbReference type="Proteomes" id="UP000037716"/>
    </source>
</evidence>
<proteinExistence type="predicted"/>
<protein>
    <submittedName>
        <fullName evidence="1">Uncharacterized protein</fullName>
    </submittedName>
</protein>
<gene>
    <name evidence="1" type="ORF">I602_348</name>
</gene>
<dbReference type="Proteomes" id="UP000037716">
    <property type="component" value="Unassembled WGS sequence"/>
</dbReference>
<dbReference type="PATRIC" id="fig|1300348.6.peg.349"/>
<sequence length="53" mass="5663">MAIITKKLTAKLIKFGSSSVNEVRLELALILTTIKVAAKANTASLTLSSLFLE</sequence>
<reference evidence="1 2" key="1">
    <citation type="submission" date="2015-07" db="EMBL/GenBank/DDBJ databases">
        <title>Genome of Polaribacter dokdonenesis DSW-5, isolated from seawater off Dokdo in Korea.</title>
        <authorList>
            <person name="Yoon K."/>
            <person name="Song J.Y."/>
            <person name="Kim J.F."/>
        </authorList>
    </citation>
    <scope>NUCLEOTIDE SEQUENCE [LARGE SCALE GENOMIC DNA]</scope>
    <source>
        <strain evidence="1 2">DSW-5</strain>
    </source>
</reference>
<dbReference type="EMBL" id="LGBR01000001">
    <property type="protein sequence ID" value="KOY50788.1"/>
    <property type="molecule type" value="Genomic_DNA"/>
</dbReference>
<accession>A0A0N0CET1</accession>
<evidence type="ECO:0000313" key="1">
    <source>
        <dbReference type="EMBL" id="KOY50788.1"/>
    </source>
</evidence>